<evidence type="ECO:0000313" key="1">
    <source>
        <dbReference type="EMBL" id="TVP41156.1"/>
    </source>
</evidence>
<proteinExistence type="predicted"/>
<sequence length="81" mass="9169">MYVSMSNRVLLKIFCILFSVIIISQVTIVDTANALTRYFNCTTRVANSESTFSLDDAEACYDRVFKGALDNDRYGNPMEKP</sequence>
<dbReference type="EMBL" id="VOAH01000004">
    <property type="protein sequence ID" value="TVP41156.1"/>
    <property type="molecule type" value="Genomic_DNA"/>
</dbReference>
<protein>
    <submittedName>
        <fullName evidence="1">Uncharacterized protein</fullName>
    </submittedName>
</protein>
<name>A0A557SX21_9ARCH</name>
<organism evidence="1 2">
    <name type="scientific">Candidatus Nitrosocosmicus arcticus</name>
    <dbReference type="NCBI Taxonomy" id="2035267"/>
    <lineage>
        <taxon>Archaea</taxon>
        <taxon>Nitrososphaerota</taxon>
        <taxon>Nitrososphaeria</taxon>
        <taxon>Nitrososphaerales</taxon>
        <taxon>Nitrososphaeraceae</taxon>
        <taxon>Candidatus Nitrosocosmicus</taxon>
    </lineage>
</organism>
<accession>A0A557SX21</accession>
<evidence type="ECO:0000313" key="2">
    <source>
        <dbReference type="Proteomes" id="UP000315289"/>
    </source>
</evidence>
<reference evidence="1 2" key="1">
    <citation type="journal article" date="2019" name="Front. Microbiol.">
        <title>Ammonia Oxidation by the Arctic Terrestrial Thaumarchaeote Candidatus Nitrosocosmicus arcticus Is Stimulated by Increasing Temperatures.</title>
        <authorList>
            <person name="Alves R.J.E."/>
            <person name="Kerou M."/>
            <person name="Zappe A."/>
            <person name="Bittner R."/>
            <person name="Abby S.S."/>
            <person name="Schmidt H.A."/>
            <person name="Pfeifer K."/>
            <person name="Schleper C."/>
        </authorList>
    </citation>
    <scope>NUCLEOTIDE SEQUENCE [LARGE SCALE GENOMIC DNA]</scope>
    <source>
        <strain evidence="1 2">Kfb</strain>
    </source>
</reference>
<keyword evidence="2" id="KW-1185">Reference proteome</keyword>
<gene>
    <name evidence="1" type="ORF">NARC_40119</name>
</gene>
<dbReference type="Proteomes" id="UP000315289">
    <property type="component" value="Unassembled WGS sequence"/>
</dbReference>
<comment type="caution">
    <text evidence="1">The sequence shown here is derived from an EMBL/GenBank/DDBJ whole genome shotgun (WGS) entry which is preliminary data.</text>
</comment>
<dbReference type="AlphaFoldDB" id="A0A557SX21"/>